<protein>
    <submittedName>
        <fullName evidence="1">Uncharacterized protein</fullName>
    </submittedName>
</protein>
<evidence type="ECO:0000313" key="1">
    <source>
        <dbReference type="EMBL" id="CNT89012.1"/>
    </source>
</evidence>
<dbReference type="EMBL" id="CQPA01000012">
    <property type="protein sequence ID" value="CNU14079.1"/>
    <property type="molecule type" value="Genomic_DNA"/>
</dbReference>
<gene>
    <name evidence="2" type="ORF">ERS008198_02015</name>
    <name evidence="1" type="ORF">ERS008207_01264</name>
</gene>
<reference evidence="3 4" key="1">
    <citation type="submission" date="2015-03" db="EMBL/GenBank/DDBJ databases">
        <authorList>
            <consortium name="Pathogen Informatics"/>
        </authorList>
    </citation>
    <scope>NUCLEOTIDE SEQUENCE [LARGE SCALE GENOMIC DNA]</scope>
    <source>
        <strain evidence="2 3">A1104</strain>
        <strain evidence="1 4">D4891</strain>
    </source>
</reference>
<dbReference type="EMBL" id="CQPD01000010">
    <property type="protein sequence ID" value="CNT89012.1"/>
    <property type="molecule type" value="Genomic_DNA"/>
</dbReference>
<evidence type="ECO:0000313" key="4">
    <source>
        <dbReference type="Proteomes" id="UP000042394"/>
    </source>
</evidence>
<dbReference type="Proteomes" id="UP000042394">
    <property type="component" value="Unassembled WGS sequence"/>
</dbReference>
<name>A0A655BZY9_SALET</name>
<organism evidence="1 4">
    <name type="scientific">Salmonella enterica subsp. enterica serovar Bovismorbificans</name>
    <dbReference type="NCBI Taxonomy" id="58097"/>
    <lineage>
        <taxon>Bacteria</taxon>
        <taxon>Pseudomonadati</taxon>
        <taxon>Pseudomonadota</taxon>
        <taxon>Gammaproteobacteria</taxon>
        <taxon>Enterobacterales</taxon>
        <taxon>Enterobacteriaceae</taxon>
        <taxon>Salmonella</taxon>
    </lineage>
</organism>
<accession>A0A655BZY9</accession>
<sequence>MLRLSRPGICLLYRELRAFSALMPDCNRIAQSGGNLRHRLVQDSRPLRTADHQHANRAVTTGQTHLRQRQRQYVGTHRVTHHFRVRKRTGKRLHHCGRDFGQPLIG</sequence>
<evidence type="ECO:0000313" key="2">
    <source>
        <dbReference type="EMBL" id="CNU14079.1"/>
    </source>
</evidence>
<proteinExistence type="predicted"/>
<evidence type="ECO:0000313" key="3">
    <source>
        <dbReference type="Proteomes" id="UP000041314"/>
    </source>
</evidence>
<dbReference type="AlphaFoldDB" id="A0A655BZY9"/>
<dbReference type="Proteomes" id="UP000041314">
    <property type="component" value="Unassembled WGS sequence"/>
</dbReference>